<gene>
    <name evidence="2" type="ORF">APAL1065_LOCUS26967</name>
</gene>
<name>A0A7S3DY35_9STRA</name>
<dbReference type="InterPro" id="IPR036770">
    <property type="entry name" value="Ankyrin_rpt-contain_sf"/>
</dbReference>
<proteinExistence type="predicted"/>
<protein>
    <submittedName>
        <fullName evidence="2">Uncharacterized protein</fullName>
    </submittedName>
</protein>
<evidence type="ECO:0000313" key="2">
    <source>
        <dbReference type="EMBL" id="CAD9994607.1"/>
    </source>
</evidence>
<accession>A0A7S3DY35</accession>
<dbReference type="InterPro" id="IPR002110">
    <property type="entry name" value="Ankyrin_rpt"/>
</dbReference>
<reference evidence="2" key="1">
    <citation type="submission" date="2021-01" db="EMBL/GenBank/DDBJ databases">
        <authorList>
            <person name="Corre E."/>
            <person name="Pelletier E."/>
            <person name="Niang G."/>
            <person name="Scheremetjew M."/>
            <person name="Finn R."/>
            <person name="Kale V."/>
            <person name="Holt S."/>
            <person name="Cochrane G."/>
            <person name="Meng A."/>
            <person name="Brown T."/>
            <person name="Cohen L."/>
        </authorList>
    </citation>
    <scope>NUCLEOTIDE SEQUENCE</scope>
    <source>
        <strain evidence="2">CCMP125</strain>
    </source>
</reference>
<dbReference type="AlphaFoldDB" id="A0A7S3DY35"/>
<keyword evidence="1" id="KW-0040">ANK repeat</keyword>
<evidence type="ECO:0000256" key="1">
    <source>
        <dbReference type="PROSITE-ProRule" id="PRU00023"/>
    </source>
</evidence>
<feature type="repeat" description="ANK" evidence="1">
    <location>
        <begin position="79"/>
        <end position="112"/>
    </location>
</feature>
<dbReference type="EMBL" id="HBHT01040143">
    <property type="protein sequence ID" value="CAD9994607.1"/>
    <property type="molecule type" value="Transcribed_RNA"/>
</dbReference>
<dbReference type="Gene3D" id="1.25.40.20">
    <property type="entry name" value="Ankyrin repeat-containing domain"/>
    <property type="match status" value="1"/>
</dbReference>
<dbReference type="PROSITE" id="PS50088">
    <property type="entry name" value="ANK_REPEAT"/>
    <property type="match status" value="1"/>
</dbReference>
<dbReference type="SUPFAM" id="SSF48403">
    <property type="entry name" value="Ankyrin repeat"/>
    <property type="match status" value="1"/>
</dbReference>
<dbReference type="Pfam" id="PF13637">
    <property type="entry name" value="Ank_4"/>
    <property type="match status" value="1"/>
</dbReference>
<sequence>MATMAHPQHHPNDVVKSFFPMNYGGMKSSPSGYDRTNLNSYNHEVVNAIRSSNVTYLRELLYSTNSTSEQQTFEACNHNSEYLIHLACRRANLETIQFLVLEAGVNVHVRDGLGRTVLHDACWRPRYEPAILEFLMQVLDPMFLLMTDDRGHSAFDYIRKENWSQLTGFLETQRDLVRQRIRSSRLWERYCQAAARHAATN</sequence>
<organism evidence="2">
    <name type="scientific">Entomoneis paludosa</name>
    <dbReference type="NCBI Taxonomy" id="265537"/>
    <lineage>
        <taxon>Eukaryota</taxon>
        <taxon>Sar</taxon>
        <taxon>Stramenopiles</taxon>
        <taxon>Ochrophyta</taxon>
        <taxon>Bacillariophyta</taxon>
        <taxon>Bacillariophyceae</taxon>
        <taxon>Bacillariophycidae</taxon>
        <taxon>Entomoneidaceae</taxon>
        <taxon>Entomoneis</taxon>
    </lineage>
</organism>